<feature type="region of interest" description="Disordered" evidence="1">
    <location>
        <begin position="1"/>
        <end position="48"/>
    </location>
</feature>
<evidence type="ECO:0000259" key="2">
    <source>
        <dbReference type="Pfam" id="PF13699"/>
    </source>
</evidence>
<feature type="region of interest" description="Disordered" evidence="1">
    <location>
        <begin position="378"/>
        <end position="439"/>
    </location>
</feature>
<dbReference type="AlphaFoldDB" id="A0A7X0ATF3"/>
<evidence type="ECO:0000313" key="3">
    <source>
        <dbReference type="EMBL" id="MBB6249787.1"/>
    </source>
</evidence>
<proteinExistence type="predicted"/>
<dbReference type="Proteomes" id="UP000539175">
    <property type="component" value="Unassembled WGS sequence"/>
</dbReference>
<accession>A0A7X0ATF3</accession>
<dbReference type="Pfam" id="PF13699">
    <property type="entry name" value="eCIS_core"/>
    <property type="match status" value="1"/>
</dbReference>
<evidence type="ECO:0000256" key="1">
    <source>
        <dbReference type="SAM" id="MobiDB-lite"/>
    </source>
</evidence>
<feature type="region of interest" description="Disordered" evidence="1">
    <location>
        <begin position="166"/>
        <end position="199"/>
    </location>
</feature>
<dbReference type="EMBL" id="JACIIZ010000001">
    <property type="protein sequence ID" value="MBB6249787.1"/>
    <property type="molecule type" value="Genomic_DNA"/>
</dbReference>
<evidence type="ECO:0000313" key="4">
    <source>
        <dbReference type="Proteomes" id="UP000539175"/>
    </source>
</evidence>
<reference evidence="3 4" key="1">
    <citation type="submission" date="2020-08" db="EMBL/GenBank/DDBJ databases">
        <title>Genomic Encyclopedia of Type Strains, Phase IV (KMG-IV): sequencing the most valuable type-strain genomes for metagenomic binning, comparative biology and taxonomic classification.</title>
        <authorList>
            <person name="Goeker M."/>
        </authorList>
    </citation>
    <scope>NUCLEOTIDE SEQUENCE [LARGE SCALE GENOMIC DNA]</scope>
    <source>
        <strain evidence="3 4">DSM 22198</strain>
    </source>
</reference>
<feature type="compositionally biased region" description="Acidic residues" evidence="1">
    <location>
        <begin position="385"/>
        <end position="403"/>
    </location>
</feature>
<dbReference type="RefSeq" id="WP_184796819.1">
    <property type="nucleotide sequence ID" value="NZ_JACIIZ010000001.1"/>
</dbReference>
<sequence>MSSGDQAHHPPAQRKSAEPTFQRPARGGATSHPALMPLQRMLDDSPQSRRLAALDHMVNQSPPAPVQRRANRTGLPDSLKAGVEQLSGLAMDDVRVHYNSAQPAAVQAHAFAQGSEIHLAPGQDRHLPHEAWHVVQQKQGRVRPTLQLQGISVNDDAGLESEATRMGDAAAHAAPSPDTDPRQVQALATGPAPALQRARKPAGFNSLEIGHAEDELFTNGLANCIAVIAWDRARSIGVMAHFDTLQAAQLEAADSDEEDEGDRPPRTFTFDTAPLERLRNQSLAKLASAPGDGGLAQENVEYRIGLGSLWDVAPLALSRPNLTAALQTVFNVAPVVTGAMMRFLPSTGDLSVLSGHEAQQFAAAWNGQGGDPIQYHAVPGAGAPDGDEDDDRVVANSDEEDMFGDFQQAVPQGENQQGEVGGPPGNTGANGGWAHFDDF</sequence>
<keyword evidence="4" id="KW-1185">Reference proteome</keyword>
<gene>
    <name evidence="3" type="ORF">FHS74_000320</name>
</gene>
<feature type="compositionally biased region" description="Gly residues" evidence="1">
    <location>
        <begin position="419"/>
        <end position="431"/>
    </location>
</feature>
<feature type="domain" description="eCIS core" evidence="2">
    <location>
        <begin position="75"/>
        <end position="140"/>
    </location>
</feature>
<protein>
    <recommendedName>
        <fullName evidence="2">eCIS core domain-containing protein</fullName>
    </recommendedName>
</protein>
<name>A0A7X0ATF3_9PROT</name>
<comment type="caution">
    <text evidence="3">The sequence shown here is derived from an EMBL/GenBank/DDBJ whole genome shotgun (WGS) entry which is preliminary data.</text>
</comment>
<organism evidence="3 4">
    <name type="scientific">Nitrospirillum iridis</name>
    <dbReference type="NCBI Taxonomy" id="765888"/>
    <lineage>
        <taxon>Bacteria</taxon>
        <taxon>Pseudomonadati</taxon>
        <taxon>Pseudomonadota</taxon>
        <taxon>Alphaproteobacteria</taxon>
        <taxon>Rhodospirillales</taxon>
        <taxon>Azospirillaceae</taxon>
        <taxon>Nitrospirillum</taxon>
    </lineage>
</organism>
<dbReference type="InterPro" id="IPR025295">
    <property type="entry name" value="eCIS_core_dom"/>
</dbReference>
<feature type="compositionally biased region" description="Polar residues" evidence="1">
    <location>
        <begin position="409"/>
        <end position="418"/>
    </location>
</feature>